<evidence type="ECO:0000313" key="3">
    <source>
        <dbReference type="Proteomes" id="UP001319883"/>
    </source>
</evidence>
<dbReference type="Pfam" id="PF01408">
    <property type="entry name" value="GFO_IDH_MocA"/>
    <property type="match status" value="1"/>
</dbReference>
<organism evidence="2 3">
    <name type="scientific">Modicisalibacter tunisiensis</name>
    <dbReference type="NCBI Taxonomy" id="390637"/>
    <lineage>
        <taxon>Bacteria</taxon>
        <taxon>Pseudomonadati</taxon>
        <taxon>Pseudomonadota</taxon>
        <taxon>Gammaproteobacteria</taxon>
        <taxon>Oceanospirillales</taxon>
        <taxon>Halomonadaceae</taxon>
        <taxon>Modicisalibacter</taxon>
    </lineage>
</organism>
<dbReference type="Gene3D" id="3.30.360.10">
    <property type="entry name" value="Dihydrodipicolinate Reductase, domain 2"/>
    <property type="match status" value="1"/>
</dbReference>
<proteinExistence type="predicted"/>
<gene>
    <name evidence="2" type="ORF">KGQ91_00970</name>
</gene>
<accession>A0ABS7WUI6</accession>
<keyword evidence="3" id="KW-1185">Reference proteome</keyword>
<dbReference type="InterPro" id="IPR000683">
    <property type="entry name" value="Gfo/Idh/MocA-like_OxRdtase_N"/>
</dbReference>
<dbReference type="Proteomes" id="UP001319883">
    <property type="component" value="Unassembled WGS sequence"/>
</dbReference>
<feature type="domain" description="Gfo/Idh/MocA-like oxidoreductase N-terminal" evidence="1">
    <location>
        <begin position="5"/>
        <end position="114"/>
    </location>
</feature>
<evidence type="ECO:0000313" key="2">
    <source>
        <dbReference type="EMBL" id="MBZ9566267.1"/>
    </source>
</evidence>
<dbReference type="SUPFAM" id="SSF51735">
    <property type="entry name" value="NAD(P)-binding Rossmann-fold domains"/>
    <property type="match status" value="1"/>
</dbReference>
<dbReference type="PANTHER" id="PTHR43818">
    <property type="entry name" value="BCDNA.GH03377"/>
    <property type="match status" value="1"/>
</dbReference>
<sequence>MTARKIGLVGLGKIARDQHLPALAANPDLELVAVAGHGASLDGVDGFASLSAMLAARPDLDAITLCTPPGVRHALAAEALAAGKPVMLEKPPGATLGEVELLARQAESAGLTLFASWHSRHAPGVAPAREWLAGREIHRVQIVWKEDVRVWHPGQEWIFEPAGMGVFDPGINALSIVTAILPRPFFLRDALLQVPANRQAPIAAQLRFMDTAGAPVEADLDFLQTGPQTWDIYVETDAGRLTLTKGGSELTIAGESVPVGPAGEYPALYARFAELLDSGASDVDPAPLRHVADACLLGRREAVASFHFP</sequence>
<dbReference type="InterPro" id="IPR036291">
    <property type="entry name" value="NAD(P)-bd_dom_sf"/>
</dbReference>
<evidence type="ECO:0000259" key="1">
    <source>
        <dbReference type="Pfam" id="PF01408"/>
    </source>
</evidence>
<dbReference type="InterPro" id="IPR050463">
    <property type="entry name" value="Gfo/Idh/MocA_oxidrdct_glycsds"/>
</dbReference>
<reference evidence="2 3" key="1">
    <citation type="submission" date="2021-05" db="EMBL/GenBank/DDBJ databases">
        <title>Petroleum and Energy Research Collection (APPE): ex situ preservation of microbial diversity associated with the oil industry and exploitation of its biotechnological potential.</title>
        <authorList>
            <person name="Paixao C.T.M."/>
            <person name="Gomes M.B."/>
            <person name="Oliveira V.M."/>
        </authorList>
    </citation>
    <scope>NUCLEOTIDE SEQUENCE [LARGE SCALE GENOMIC DNA]</scope>
    <source>
        <strain evidence="2 3">LIT2</strain>
    </source>
</reference>
<dbReference type="Gene3D" id="3.40.50.720">
    <property type="entry name" value="NAD(P)-binding Rossmann-like Domain"/>
    <property type="match status" value="1"/>
</dbReference>
<dbReference type="PANTHER" id="PTHR43818:SF7">
    <property type="entry name" value="DEHYDROGENASE"/>
    <property type="match status" value="1"/>
</dbReference>
<comment type="caution">
    <text evidence="2">The sequence shown here is derived from an EMBL/GenBank/DDBJ whole genome shotgun (WGS) entry which is preliminary data.</text>
</comment>
<protein>
    <submittedName>
        <fullName evidence="2">Gfo/Idh/MocA family oxidoreductase</fullName>
    </submittedName>
</protein>
<name>A0ABS7WUI6_9GAMM</name>
<dbReference type="RefSeq" id="WP_224420030.1">
    <property type="nucleotide sequence ID" value="NZ_JAGXFD010000001.1"/>
</dbReference>
<dbReference type="EMBL" id="JAGXFD010000001">
    <property type="protein sequence ID" value="MBZ9566267.1"/>
    <property type="molecule type" value="Genomic_DNA"/>
</dbReference>